<dbReference type="AlphaFoldDB" id="A0A367JF86"/>
<accession>A0A367JF86</accession>
<reference evidence="1 2" key="1">
    <citation type="journal article" date="2018" name="G3 (Bethesda)">
        <title>Phylogenetic and Phylogenomic Definition of Rhizopus Species.</title>
        <authorList>
            <person name="Gryganskyi A.P."/>
            <person name="Golan J."/>
            <person name="Dolatabadi S."/>
            <person name="Mondo S."/>
            <person name="Robb S."/>
            <person name="Idnurm A."/>
            <person name="Muszewska A."/>
            <person name="Steczkiewicz K."/>
            <person name="Masonjones S."/>
            <person name="Liao H.L."/>
            <person name="Gajdeczka M.T."/>
            <person name="Anike F."/>
            <person name="Vuek A."/>
            <person name="Anishchenko I.M."/>
            <person name="Voigt K."/>
            <person name="de Hoog G.S."/>
            <person name="Smith M.E."/>
            <person name="Heitman J."/>
            <person name="Vilgalys R."/>
            <person name="Stajich J.E."/>
        </authorList>
    </citation>
    <scope>NUCLEOTIDE SEQUENCE [LARGE SCALE GENOMIC DNA]</scope>
    <source>
        <strain evidence="1 2">CBS 357.93</strain>
    </source>
</reference>
<name>A0A367JF86_RHIAZ</name>
<dbReference type="Proteomes" id="UP000252139">
    <property type="component" value="Unassembled WGS sequence"/>
</dbReference>
<gene>
    <name evidence="1" type="ORF">CU097_008938</name>
</gene>
<protein>
    <submittedName>
        <fullName evidence="1">Uncharacterized protein</fullName>
    </submittedName>
</protein>
<keyword evidence="2" id="KW-1185">Reference proteome</keyword>
<comment type="caution">
    <text evidence="1">The sequence shown here is derived from an EMBL/GenBank/DDBJ whole genome shotgun (WGS) entry which is preliminary data.</text>
</comment>
<dbReference type="OrthoDB" id="2275743at2759"/>
<evidence type="ECO:0000313" key="1">
    <source>
        <dbReference type="EMBL" id="RCH88401.1"/>
    </source>
</evidence>
<dbReference type="EMBL" id="PJQL01001473">
    <property type="protein sequence ID" value="RCH88401.1"/>
    <property type="molecule type" value="Genomic_DNA"/>
</dbReference>
<proteinExistence type="predicted"/>
<evidence type="ECO:0000313" key="2">
    <source>
        <dbReference type="Proteomes" id="UP000252139"/>
    </source>
</evidence>
<dbReference type="STRING" id="86630.A0A367JF86"/>
<sequence>MSTLLQNGFEITLHRSSLTPRQSGNQLVETPSGWFALLHSDKCVALMIKSIFPNVSNAGTELEHKTLLTALQPIIKLNQKTDIKELCDIPKAIVRLKMPDGVFTNQRQYPIADALMPVFENGTIILATPTPRNHPITFAPKKDSNGNKTGFRPCLGPHNLNKLLPHTINLPR</sequence>
<organism evidence="1 2">
    <name type="scientific">Rhizopus azygosporus</name>
    <name type="common">Rhizopus microsporus var. azygosporus</name>
    <dbReference type="NCBI Taxonomy" id="86630"/>
    <lineage>
        <taxon>Eukaryota</taxon>
        <taxon>Fungi</taxon>
        <taxon>Fungi incertae sedis</taxon>
        <taxon>Mucoromycota</taxon>
        <taxon>Mucoromycotina</taxon>
        <taxon>Mucoromycetes</taxon>
        <taxon>Mucorales</taxon>
        <taxon>Mucorineae</taxon>
        <taxon>Rhizopodaceae</taxon>
        <taxon>Rhizopus</taxon>
    </lineage>
</organism>